<accession>A0A1G2BP13</accession>
<comment type="similarity">
    <text evidence="1">In the C-terminal section; belongs to the transferase hexapeptide repeat family.</text>
</comment>
<dbReference type="PANTHER" id="PTHR43584:SF9">
    <property type="entry name" value="TRANSFERASE HEXAPEPTIDE REPEAT CONTAINING PROTEIN"/>
    <property type="match status" value="1"/>
</dbReference>
<dbReference type="InterPro" id="IPR050065">
    <property type="entry name" value="GlmU-like"/>
</dbReference>
<comment type="similarity">
    <text evidence="2">In the N-terminal section; belongs to the N-acetylglucosamine-1-phosphate uridyltransferase family.</text>
</comment>
<evidence type="ECO:0000313" key="6">
    <source>
        <dbReference type="Proteomes" id="UP000178109"/>
    </source>
</evidence>
<organism evidence="5 6">
    <name type="scientific">Candidatus Komeilibacteria bacterium RIFCSPLOWO2_02_FULL_48_11</name>
    <dbReference type="NCBI Taxonomy" id="1798553"/>
    <lineage>
        <taxon>Bacteria</taxon>
        <taxon>Candidatus Komeiliibacteriota</taxon>
    </lineage>
</organism>
<sequence>MQIILFENDRVNALYPITLTRPGFDILCGGTTLFDLVKLEFPKANITWLVRDYLAKVIQQKHGRSVIKADKKVLFLDASLAPSAAEARALEARIKSGKNFILNNKGRLAAVFIDYQNEIKKLKQADVERWLSKQKVKNLAARWPRFEHLWEIITLNNQLLRSNLELLYKPGVSKGRDASLAKHVLFDASAGPIVIGDNVEIAPFVNLAGPLYIGHNCKIREFSVIKAACLGPFCKVGGEVEGSIIQGYSNKQHYGVLAHSYVGDWVNLGGGTTVSDLKNTYGHVKMAGQDSGELFLGSVIGDYSKTAINTAIFTGKIIGVNSALFGFVTRDAPSFTNYLGQLGENVEFSLDQAIKVQKIVLARRNLKQTGADVELLKNVFKMTQMERNKAGVKKGKLTFNK</sequence>
<dbReference type="GO" id="GO:0016746">
    <property type="term" value="F:acyltransferase activity"/>
    <property type="evidence" value="ECO:0007669"/>
    <property type="project" value="UniProtKB-KW"/>
</dbReference>
<dbReference type="InterPro" id="IPR001451">
    <property type="entry name" value="Hexapep"/>
</dbReference>
<gene>
    <name evidence="5" type="ORF">A3H70_03990</name>
</gene>
<evidence type="ECO:0000256" key="1">
    <source>
        <dbReference type="ARBA" id="ARBA00007707"/>
    </source>
</evidence>
<evidence type="ECO:0000256" key="3">
    <source>
        <dbReference type="ARBA" id="ARBA00022679"/>
    </source>
</evidence>
<evidence type="ECO:0000256" key="2">
    <source>
        <dbReference type="ARBA" id="ARBA00007947"/>
    </source>
</evidence>
<name>A0A1G2BP13_9BACT</name>
<dbReference type="Gene3D" id="2.160.10.10">
    <property type="entry name" value="Hexapeptide repeat proteins"/>
    <property type="match status" value="1"/>
</dbReference>
<dbReference type="Pfam" id="PF00132">
    <property type="entry name" value="Hexapep"/>
    <property type="match status" value="1"/>
</dbReference>
<proteinExistence type="inferred from homology"/>
<dbReference type="Proteomes" id="UP000178109">
    <property type="component" value="Unassembled WGS sequence"/>
</dbReference>
<evidence type="ECO:0000256" key="4">
    <source>
        <dbReference type="ARBA" id="ARBA00023315"/>
    </source>
</evidence>
<comment type="caution">
    <text evidence="5">The sequence shown here is derived from an EMBL/GenBank/DDBJ whole genome shotgun (WGS) entry which is preliminary data.</text>
</comment>
<dbReference type="STRING" id="1798553.A3H70_03990"/>
<dbReference type="InterPro" id="IPR023917">
    <property type="entry name" value="Bifunctiontional_GlmU_bac-type"/>
</dbReference>
<evidence type="ECO:0008006" key="7">
    <source>
        <dbReference type="Google" id="ProtNLM"/>
    </source>
</evidence>
<keyword evidence="4" id="KW-0012">Acyltransferase</keyword>
<dbReference type="Pfam" id="PF13562">
    <property type="entry name" value="NTP_transf_4"/>
    <property type="match status" value="1"/>
</dbReference>
<keyword evidence="3" id="KW-0808">Transferase</keyword>
<reference evidence="5 6" key="1">
    <citation type="journal article" date="2016" name="Nat. Commun.">
        <title>Thousands of microbial genomes shed light on interconnected biogeochemical processes in an aquifer system.</title>
        <authorList>
            <person name="Anantharaman K."/>
            <person name="Brown C.T."/>
            <person name="Hug L.A."/>
            <person name="Sharon I."/>
            <person name="Castelle C.J."/>
            <person name="Probst A.J."/>
            <person name="Thomas B.C."/>
            <person name="Singh A."/>
            <person name="Wilkins M.J."/>
            <person name="Karaoz U."/>
            <person name="Brodie E.L."/>
            <person name="Williams K.H."/>
            <person name="Hubbard S.S."/>
            <person name="Banfield J.F."/>
        </authorList>
    </citation>
    <scope>NUCLEOTIDE SEQUENCE [LARGE SCALE GENOMIC DNA]</scope>
</reference>
<protein>
    <recommendedName>
        <fullName evidence="7">Glucose-1-phosphate thymidylyltransferase</fullName>
    </recommendedName>
</protein>
<evidence type="ECO:0000313" key="5">
    <source>
        <dbReference type="EMBL" id="OGY90862.1"/>
    </source>
</evidence>
<dbReference type="GO" id="GO:0016779">
    <property type="term" value="F:nucleotidyltransferase activity"/>
    <property type="evidence" value="ECO:0007669"/>
    <property type="project" value="UniProtKB-ARBA"/>
</dbReference>
<dbReference type="PANTHER" id="PTHR43584">
    <property type="entry name" value="NUCLEOTIDYL TRANSFERASE"/>
    <property type="match status" value="1"/>
</dbReference>
<dbReference type="SUPFAM" id="SSF51161">
    <property type="entry name" value="Trimeric LpxA-like enzymes"/>
    <property type="match status" value="1"/>
</dbReference>
<dbReference type="AlphaFoldDB" id="A0A1G2BP13"/>
<dbReference type="NCBIfam" id="TIGR03991">
    <property type="entry name" value="alt_bact_glmU"/>
    <property type="match status" value="1"/>
</dbReference>
<dbReference type="EMBL" id="MHKO01000059">
    <property type="protein sequence ID" value="OGY90862.1"/>
    <property type="molecule type" value="Genomic_DNA"/>
</dbReference>
<dbReference type="InterPro" id="IPR011004">
    <property type="entry name" value="Trimer_LpxA-like_sf"/>
</dbReference>